<keyword evidence="5" id="KW-1185">Reference proteome</keyword>
<dbReference type="PANTHER" id="PTHR45955">
    <property type="entry name" value="PHOSPHOACETYLGLUCOSAMINE MUTASE"/>
    <property type="match status" value="1"/>
</dbReference>
<gene>
    <name evidence="4" type="ORF">J437_LFUL002432</name>
</gene>
<dbReference type="FunFam" id="3.40.120.10:FF:000023">
    <property type="entry name" value="Phosphoacetylglucosamine mutase"/>
    <property type="match status" value="1"/>
</dbReference>
<comment type="caution">
    <text evidence="4">The sequence shown here is derived from an EMBL/GenBank/DDBJ whole genome shotgun (WGS) entry which is preliminary data.</text>
</comment>
<dbReference type="Pfam" id="PF21404">
    <property type="entry name" value="AMG1_III"/>
    <property type="match status" value="1"/>
</dbReference>
<feature type="domain" description="Phosphoacetylglucosamine mutase AMG1" evidence="2">
    <location>
        <begin position="135"/>
        <end position="179"/>
    </location>
</feature>
<dbReference type="Proteomes" id="UP000792457">
    <property type="component" value="Unassembled WGS sequence"/>
</dbReference>
<dbReference type="OrthoDB" id="1928at2759"/>
<evidence type="ECO:0000259" key="3">
    <source>
        <dbReference type="Pfam" id="PF21405"/>
    </source>
</evidence>
<reference evidence="4" key="1">
    <citation type="submission" date="2013-04" db="EMBL/GenBank/DDBJ databases">
        <authorList>
            <person name="Qu J."/>
            <person name="Murali S.C."/>
            <person name="Bandaranaike D."/>
            <person name="Bellair M."/>
            <person name="Blankenburg K."/>
            <person name="Chao H."/>
            <person name="Dinh H."/>
            <person name="Doddapaneni H."/>
            <person name="Downs B."/>
            <person name="Dugan-Rocha S."/>
            <person name="Elkadiri S."/>
            <person name="Gnanaolivu R.D."/>
            <person name="Hernandez B."/>
            <person name="Javaid M."/>
            <person name="Jayaseelan J.C."/>
            <person name="Lee S."/>
            <person name="Li M."/>
            <person name="Ming W."/>
            <person name="Munidasa M."/>
            <person name="Muniz J."/>
            <person name="Nguyen L."/>
            <person name="Ongeri F."/>
            <person name="Osuji N."/>
            <person name="Pu L.-L."/>
            <person name="Puazo M."/>
            <person name="Qu C."/>
            <person name="Quiroz J."/>
            <person name="Raj R."/>
            <person name="Weissenberger G."/>
            <person name="Xin Y."/>
            <person name="Zou X."/>
            <person name="Han Y."/>
            <person name="Richards S."/>
            <person name="Worley K."/>
            <person name="Muzny D."/>
            <person name="Gibbs R."/>
        </authorList>
    </citation>
    <scope>NUCLEOTIDE SEQUENCE</scope>
    <source>
        <strain evidence="4">Sampled in the wild</strain>
    </source>
</reference>
<dbReference type="AlphaFoldDB" id="A0A8K0KT67"/>
<dbReference type="InterPro" id="IPR016055">
    <property type="entry name" value="A-D-PHexomutase_a/b/a-I/II/III"/>
</dbReference>
<dbReference type="GO" id="GO:0005975">
    <property type="term" value="P:carbohydrate metabolic process"/>
    <property type="evidence" value="ECO:0007669"/>
    <property type="project" value="InterPro"/>
</dbReference>
<dbReference type="EMBL" id="KZ309230">
    <property type="protein sequence ID" value="KAG8237823.1"/>
    <property type="molecule type" value="Genomic_DNA"/>
</dbReference>
<name>A0A8K0KT67_LADFU</name>
<proteinExistence type="predicted"/>
<dbReference type="InterPro" id="IPR049023">
    <property type="entry name" value="AMG1_II"/>
</dbReference>
<dbReference type="InterPro" id="IPR049022">
    <property type="entry name" value="AMG1_III"/>
</dbReference>
<organism evidence="4 5">
    <name type="scientific">Ladona fulva</name>
    <name type="common">Scarce chaser dragonfly</name>
    <name type="synonym">Libellula fulva</name>
    <dbReference type="NCBI Taxonomy" id="123851"/>
    <lineage>
        <taxon>Eukaryota</taxon>
        <taxon>Metazoa</taxon>
        <taxon>Ecdysozoa</taxon>
        <taxon>Arthropoda</taxon>
        <taxon>Hexapoda</taxon>
        <taxon>Insecta</taxon>
        <taxon>Pterygota</taxon>
        <taxon>Palaeoptera</taxon>
        <taxon>Odonata</taxon>
        <taxon>Epiprocta</taxon>
        <taxon>Anisoptera</taxon>
        <taxon>Libelluloidea</taxon>
        <taxon>Libellulidae</taxon>
        <taxon>Ladona</taxon>
    </lineage>
</organism>
<feature type="domain" description="Phosphoacetylglucosamine mutase AMG1" evidence="3">
    <location>
        <begin position="17"/>
        <end position="121"/>
    </location>
</feature>
<evidence type="ECO:0000256" key="1">
    <source>
        <dbReference type="ARBA" id="ARBA00023277"/>
    </source>
</evidence>
<keyword evidence="1" id="KW-0119">Carbohydrate metabolism</keyword>
<dbReference type="Pfam" id="PF21405">
    <property type="entry name" value="AMG1_II"/>
    <property type="match status" value="1"/>
</dbReference>
<dbReference type="PANTHER" id="PTHR45955:SF1">
    <property type="entry name" value="PHOSPHOACETYLGLUCOSAMINE MUTASE"/>
    <property type="match status" value="1"/>
</dbReference>
<reference evidence="4" key="2">
    <citation type="submission" date="2017-10" db="EMBL/GenBank/DDBJ databases">
        <title>Ladona fulva Genome sequencing and assembly.</title>
        <authorList>
            <person name="Murali S."/>
            <person name="Richards S."/>
            <person name="Bandaranaike D."/>
            <person name="Bellair M."/>
            <person name="Blankenburg K."/>
            <person name="Chao H."/>
            <person name="Dinh H."/>
            <person name="Doddapaneni H."/>
            <person name="Dugan-Rocha S."/>
            <person name="Elkadiri S."/>
            <person name="Gnanaolivu R."/>
            <person name="Hernandez B."/>
            <person name="Skinner E."/>
            <person name="Javaid M."/>
            <person name="Lee S."/>
            <person name="Li M."/>
            <person name="Ming W."/>
            <person name="Munidasa M."/>
            <person name="Muniz J."/>
            <person name="Nguyen L."/>
            <person name="Hughes D."/>
            <person name="Osuji N."/>
            <person name="Pu L.-L."/>
            <person name="Puazo M."/>
            <person name="Qu C."/>
            <person name="Quiroz J."/>
            <person name="Raj R."/>
            <person name="Weissenberger G."/>
            <person name="Xin Y."/>
            <person name="Zou X."/>
            <person name="Han Y."/>
            <person name="Worley K."/>
            <person name="Muzny D."/>
            <person name="Gibbs R."/>
        </authorList>
    </citation>
    <scope>NUCLEOTIDE SEQUENCE</scope>
    <source>
        <strain evidence="4">Sampled in the wild</strain>
    </source>
</reference>
<dbReference type="GO" id="GO:0006048">
    <property type="term" value="P:UDP-N-acetylglucosamine biosynthetic process"/>
    <property type="evidence" value="ECO:0007669"/>
    <property type="project" value="TreeGrafter"/>
</dbReference>
<dbReference type="Gene3D" id="3.40.120.10">
    <property type="entry name" value="Alpha-D-Glucose-1,6-Bisphosphate, subunit A, domain 3"/>
    <property type="match status" value="1"/>
</dbReference>
<sequence length="180" mass="19863">MLHFFVDEANKKNEISESFYFSKLSRAFRQLCEEIEVHGNYTTNISFDGANGVGAIKMKALAGILGENLLTINIYNSGDGILNYECGADYVKVQQLPPKGLSCLQPGERGVSVDGDADRLVYFYLDANNAFHLLDGDRIASLVADYINELLQECNLKLDMGVVQTAYANGASTKYLTEKL</sequence>
<dbReference type="GO" id="GO:0004610">
    <property type="term" value="F:phosphoacetylglucosamine mutase activity"/>
    <property type="evidence" value="ECO:0007669"/>
    <property type="project" value="TreeGrafter"/>
</dbReference>
<evidence type="ECO:0000313" key="5">
    <source>
        <dbReference type="Proteomes" id="UP000792457"/>
    </source>
</evidence>
<feature type="non-terminal residue" evidence="4">
    <location>
        <position position="1"/>
    </location>
</feature>
<evidence type="ECO:0000313" key="4">
    <source>
        <dbReference type="EMBL" id="KAG8237823.1"/>
    </source>
</evidence>
<protein>
    <submittedName>
        <fullName evidence="4">Uncharacterized protein</fullName>
    </submittedName>
</protein>
<dbReference type="SUPFAM" id="SSF53738">
    <property type="entry name" value="Phosphoglucomutase, first 3 domains"/>
    <property type="match status" value="1"/>
</dbReference>
<evidence type="ECO:0000259" key="2">
    <source>
        <dbReference type="Pfam" id="PF21404"/>
    </source>
</evidence>
<accession>A0A8K0KT67</accession>